<dbReference type="Proteomes" id="UP000663855">
    <property type="component" value="Unassembled WGS sequence"/>
</dbReference>
<feature type="repeat" description="PPR" evidence="2">
    <location>
        <begin position="332"/>
        <end position="362"/>
    </location>
</feature>
<dbReference type="Pfam" id="PF14432">
    <property type="entry name" value="DYW_deaminase"/>
    <property type="match status" value="1"/>
</dbReference>
<feature type="repeat" description="PPR" evidence="2">
    <location>
        <begin position="432"/>
        <end position="466"/>
    </location>
</feature>
<dbReference type="Pfam" id="PF01535">
    <property type="entry name" value="PPR"/>
    <property type="match status" value="6"/>
</dbReference>
<dbReference type="InterPro" id="IPR002885">
    <property type="entry name" value="PPR_rpt"/>
</dbReference>
<keyword evidence="1" id="KW-0677">Repeat</keyword>
<dbReference type="InterPro" id="IPR011990">
    <property type="entry name" value="TPR-like_helical_dom_sf"/>
</dbReference>
<dbReference type="GO" id="GO:0008270">
    <property type="term" value="F:zinc ion binding"/>
    <property type="evidence" value="ECO:0007669"/>
    <property type="project" value="InterPro"/>
</dbReference>
<dbReference type="Pfam" id="PF13041">
    <property type="entry name" value="PPR_2"/>
    <property type="match status" value="1"/>
</dbReference>
<protein>
    <recommendedName>
        <fullName evidence="3">DYW domain-containing protein</fullName>
    </recommendedName>
</protein>
<dbReference type="InterPro" id="IPR046960">
    <property type="entry name" value="PPR_At4g14850-like_plant"/>
</dbReference>
<dbReference type="InterPro" id="IPR032867">
    <property type="entry name" value="DYW_dom"/>
</dbReference>
<evidence type="ECO:0000313" key="5">
    <source>
        <dbReference type="Proteomes" id="UP000663855"/>
    </source>
</evidence>
<dbReference type="AlphaFoldDB" id="A0A814GWV7"/>
<dbReference type="GO" id="GO:0048731">
    <property type="term" value="P:system development"/>
    <property type="evidence" value="ECO:0007669"/>
    <property type="project" value="UniProtKB-ARBA"/>
</dbReference>
<dbReference type="Gene3D" id="1.25.40.10">
    <property type="entry name" value="Tetratricopeptide repeat domain"/>
    <property type="match status" value="6"/>
</dbReference>
<evidence type="ECO:0000256" key="1">
    <source>
        <dbReference type="ARBA" id="ARBA00022737"/>
    </source>
</evidence>
<accession>A0A814GWV7</accession>
<feature type="domain" description="DYW" evidence="3">
    <location>
        <begin position="747"/>
        <end position="840"/>
    </location>
</feature>
<dbReference type="GO" id="GO:0009451">
    <property type="term" value="P:RNA modification"/>
    <property type="evidence" value="ECO:0007669"/>
    <property type="project" value="InterPro"/>
</dbReference>
<gene>
    <name evidence="4" type="ORF">CJN711_LOCUS2423</name>
</gene>
<organism evidence="4 5">
    <name type="scientific">Rotaria magnacalcarata</name>
    <dbReference type="NCBI Taxonomy" id="392030"/>
    <lineage>
        <taxon>Eukaryota</taxon>
        <taxon>Metazoa</taxon>
        <taxon>Spiralia</taxon>
        <taxon>Gnathifera</taxon>
        <taxon>Rotifera</taxon>
        <taxon>Eurotatoria</taxon>
        <taxon>Bdelloidea</taxon>
        <taxon>Philodinida</taxon>
        <taxon>Philodinidae</taxon>
        <taxon>Rotaria</taxon>
    </lineage>
</organism>
<feature type="repeat" description="PPR" evidence="2">
    <location>
        <begin position="532"/>
        <end position="562"/>
    </location>
</feature>
<dbReference type="GO" id="GO:0003723">
    <property type="term" value="F:RNA binding"/>
    <property type="evidence" value="ECO:0007669"/>
    <property type="project" value="InterPro"/>
</dbReference>
<sequence length="841" mass="95726">MSKTASNYIFSSKQKQKICEAARDHADNSNNSIHLAADEGKGYVGNQMSEKALNLVEKIELNLNNVTYTILFNACSEVANARAMQIGKKRLDELPEHLRNDNTVLASAIRMLMKFGDIQRAESLFRSIRIKNIVIYAAIMKGYLESRLFEKALDVFEQINLELDSYTYTFIFNTCAELANDRAMKIGKKLLDDLPDKLRNDNIALNSAIHMLMKFGDIQRAERLFQSIKKKDIITYGTMMKGYVGNQMSEKALSLVEGIELELNHAAYIILFNACSEVANERAMKTGKKRLDDLPENLRNDNIVLTSAIHMLMKFRDIQHAESLFRSIKRKDIITYGSMMKGYVENQMFEKALDVFEQINLELDSVTYTIVFNVCAELNNDRAMRIGKALINKMPQNLRNDNMVLNSAIHMFMKFGDIRLAESLFQSIKKKDVYTFGVLMNGYNMNGLSMKCFQILEEMIGENVAPNEIIWSVVIGACSQVRMLSRSQHTIDQIPSEILNKKSIQNSLIRMWGKCGSTEKAQNLFESVVDRDAMTYNAMINAFGLNGMGSEATQLYRKMANNLRDEISHICALNACSHSGLLQEAWSIFNDTPFKTERIFTTMVDCLSRLFLFDEAQNLIDEYEKTNKPSVIMYTSLLSGLRNNRNRYLSEKIYNRMKSLFPDQKQDLVAGVILLSNIYSSVGEHELATTFRSDQINYLGKNVKLGLSCTEVNGQLVTFHAHDHSHERSSEIFSEIDRLTSELIAHGYKCDSSWITRRLKEGETDLSVLCGHSERIAIAYNFVEQPGTKFIQITGNLRVCGDCHQAIKLIAKIRQCYIIVSDANRIHHFSPNGQCSCQDHF</sequence>
<evidence type="ECO:0000313" key="4">
    <source>
        <dbReference type="EMBL" id="CAF1002455.1"/>
    </source>
</evidence>
<dbReference type="Pfam" id="PF13812">
    <property type="entry name" value="PPR_3"/>
    <property type="match status" value="2"/>
</dbReference>
<dbReference type="FunFam" id="1.25.40.10:FF:000158">
    <property type="entry name" value="pentatricopeptide repeat-containing protein At2g33680"/>
    <property type="match status" value="1"/>
</dbReference>
<dbReference type="PROSITE" id="PS51375">
    <property type="entry name" value="PPR"/>
    <property type="match status" value="3"/>
</dbReference>
<reference evidence="4" key="1">
    <citation type="submission" date="2021-02" db="EMBL/GenBank/DDBJ databases">
        <authorList>
            <person name="Nowell W R."/>
        </authorList>
    </citation>
    <scope>NUCLEOTIDE SEQUENCE</scope>
</reference>
<dbReference type="PANTHER" id="PTHR47926">
    <property type="entry name" value="PENTATRICOPEPTIDE REPEAT-CONTAINING PROTEIN"/>
    <property type="match status" value="1"/>
</dbReference>
<evidence type="ECO:0000256" key="2">
    <source>
        <dbReference type="PROSITE-ProRule" id="PRU00708"/>
    </source>
</evidence>
<dbReference type="EMBL" id="CAJNOV010000146">
    <property type="protein sequence ID" value="CAF1002455.1"/>
    <property type="molecule type" value="Genomic_DNA"/>
</dbReference>
<name>A0A814GWV7_9BILA</name>
<proteinExistence type="predicted"/>
<dbReference type="NCBIfam" id="TIGR00756">
    <property type="entry name" value="PPR"/>
    <property type="match status" value="4"/>
</dbReference>
<comment type="caution">
    <text evidence="4">The sequence shown here is derived from an EMBL/GenBank/DDBJ whole genome shotgun (WGS) entry which is preliminary data.</text>
</comment>
<evidence type="ECO:0000259" key="3">
    <source>
        <dbReference type="Pfam" id="PF14432"/>
    </source>
</evidence>